<proteinExistence type="predicted"/>
<keyword evidence="1" id="KW-0175">Coiled coil</keyword>
<keyword evidence="2" id="KW-1133">Transmembrane helix</keyword>
<dbReference type="AlphaFoldDB" id="A0AA36Y5W3"/>
<evidence type="ECO:0000313" key="5">
    <source>
        <dbReference type="Proteomes" id="UP000018466"/>
    </source>
</evidence>
<dbReference type="PANTHER" id="PTHR41259:SF1">
    <property type="entry name" value="DOUBLE-STRAND BREAK REPAIR RAD50 ATPASE, PUTATIVE-RELATED"/>
    <property type="match status" value="1"/>
</dbReference>
<dbReference type="EMBL" id="AGEL01000006">
    <property type="protein sequence ID" value="EHO17514.1"/>
    <property type="molecule type" value="Genomic_DNA"/>
</dbReference>
<evidence type="ECO:0000259" key="3">
    <source>
        <dbReference type="Pfam" id="PF13476"/>
    </source>
</evidence>
<dbReference type="SUPFAM" id="SSF52540">
    <property type="entry name" value="P-loop containing nucleoside triphosphate hydrolases"/>
    <property type="match status" value="1"/>
</dbReference>
<name>A0AA36Y5W3_9FIRM</name>
<feature type="transmembrane region" description="Helical" evidence="2">
    <location>
        <begin position="319"/>
        <end position="343"/>
    </location>
</feature>
<dbReference type="GeneID" id="86940869"/>
<feature type="domain" description="Rad50/SbcC-type AAA" evidence="3">
    <location>
        <begin position="6"/>
        <end position="249"/>
    </location>
</feature>
<organism evidence="4 5">
    <name type="scientific">Stomatobaculum longum</name>
    <dbReference type="NCBI Taxonomy" id="796942"/>
    <lineage>
        <taxon>Bacteria</taxon>
        <taxon>Bacillati</taxon>
        <taxon>Bacillota</taxon>
        <taxon>Clostridia</taxon>
        <taxon>Lachnospirales</taxon>
        <taxon>Lachnospiraceae</taxon>
        <taxon>Stomatobaculum</taxon>
    </lineage>
</organism>
<comment type="caution">
    <text evidence="4">The sequence shown here is derived from an EMBL/GenBank/DDBJ whole genome shotgun (WGS) entry which is preliminary data.</text>
</comment>
<keyword evidence="2" id="KW-0472">Membrane</keyword>
<reference evidence="4 5" key="1">
    <citation type="submission" date="2011-10" db="EMBL/GenBank/DDBJ databases">
        <title>The Genome Sequence of Lachnospiraceae bacterium ACC2.</title>
        <authorList>
            <consortium name="The Broad Institute Genome Sequencing Platform"/>
            <person name="Earl A."/>
            <person name="Ward D."/>
            <person name="Feldgarden M."/>
            <person name="Gevers D."/>
            <person name="Sizova M."/>
            <person name="Hazen A."/>
            <person name="Epstein S."/>
            <person name="Young S.K."/>
            <person name="Zeng Q."/>
            <person name="Gargeya S."/>
            <person name="Fitzgerald M."/>
            <person name="Haas B."/>
            <person name="Abouelleil A."/>
            <person name="Alvarado L."/>
            <person name="Arachchi H.M."/>
            <person name="Berlin A."/>
            <person name="Brown A."/>
            <person name="Chapman S.B."/>
            <person name="Chen Z."/>
            <person name="Dunbar C."/>
            <person name="Freedman E."/>
            <person name="Gearin G."/>
            <person name="Goldberg J."/>
            <person name="Griggs A."/>
            <person name="Gujja S."/>
            <person name="Heiman D."/>
            <person name="Howarth C."/>
            <person name="Larson L."/>
            <person name="Lui A."/>
            <person name="MacDonald P.J.P."/>
            <person name="Montmayeur A."/>
            <person name="Murphy C."/>
            <person name="Neiman D."/>
            <person name="Pearson M."/>
            <person name="Priest M."/>
            <person name="Roberts A."/>
            <person name="Saif S."/>
            <person name="Shea T."/>
            <person name="Shenoy N."/>
            <person name="Sisk P."/>
            <person name="Stolte C."/>
            <person name="Sykes S."/>
            <person name="Wortman J."/>
            <person name="Nusbaum C."/>
            <person name="Birren B."/>
        </authorList>
    </citation>
    <scope>NUCLEOTIDE SEQUENCE [LARGE SCALE GENOMIC DNA]</scope>
    <source>
        <strain evidence="4 5">ACC2</strain>
    </source>
</reference>
<feature type="coiled-coil region" evidence="1">
    <location>
        <begin position="236"/>
        <end position="284"/>
    </location>
</feature>
<feature type="coiled-coil region" evidence="1">
    <location>
        <begin position="445"/>
        <end position="479"/>
    </location>
</feature>
<dbReference type="InterPro" id="IPR038729">
    <property type="entry name" value="Rad50/SbcC_AAA"/>
</dbReference>
<dbReference type="GO" id="GO:0006302">
    <property type="term" value="P:double-strand break repair"/>
    <property type="evidence" value="ECO:0007669"/>
    <property type="project" value="InterPro"/>
</dbReference>
<dbReference type="GO" id="GO:0016887">
    <property type="term" value="F:ATP hydrolysis activity"/>
    <property type="evidence" value="ECO:0007669"/>
    <property type="project" value="InterPro"/>
</dbReference>
<evidence type="ECO:0000256" key="1">
    <source>
        <dbReference type="SAM" id="Coils"/>
    </source>
</evidence>
<dbReference type="PANTHER" id="PTHR41259">
    <property type="entry name" value="DOUBLE-STRAND BREAK REPAIR RAD50 ATPASE, PUTATIVE-RELATED"/>
    <property type="match status" value="1"/>
</dbReference>
<feature type="transmembrane region" description="Helical" evidence="2">
    <location>
        <begin position="287"/>
        <end position="307"/>
    </location>
</feature>
<sequence length="616" mass="70009">MIIRELNIRGFGALQNRRFVFGDRLNILYGGNEAGKSTLHLFLRAMFYGLERARGRAAKTDAYALYEPWFGDGAYGGSLRFEEGGNLYRIERDFRKSPTDLSIIDESAGLPIEDPEIFLRTCLCGLSQTAYMNTVSIRQLRSATDAGMTQELKNYIANMNATGEHTLNIDRATAYLRDQRKAFEQRLVPDAAKHYAANVSEIRKLEEQIAAPGYRNTLQSLSASKQDSKTIQETLLAEKEKRIQALAAKRQILEERGFRNRRDLPDLRNRLNAWRQERTALRSKSSLRAQLITAFLLIPLALLLYFTMRRVVPDSANKLQALLCITAVGCIALGLCLFFSVLCGNRRRMRSNRNIRQLIQAHFPELLFDKELARRPVSLAKAGSEKIDELFLVQDEIQRSESDVYDIEEKLRLLKTRQEETEASMANQQKSQWLLEQQLQHLSSLKDETAALKSVVAENDRLNTEIEAINIALETLVRLSETIHDSFGRYLNQSASQLISGITGNVYDSLSVDQNLNVFLNTSRKLIPLEQAGAGTVDQVYFALRLAAADLLQFGGNSLPLFLDDSFANYDDQRLRTVLHWMLETYASRQILLFTPRLREAQLLTASMLPFHLVEL</sequence>
<dbReference type="Proteomes" id="UP000018466">
    <property type="component" value="Unassembled WGS sequence"/>
</dbReference>
<dbReference type="Gene3D" id="3.40.50.300">
    <property type="entry name" value="P-loop containing nucleotide triphosphate hydrolases"/>
    <property type="match status" value="2"/>
</dbReference>
<accession>A0AA36Y5W3</accession>
<gene>
    <name evidence="4" type="ORF">HMPREF9623_01113</name>
</gene>
<dbReference type="RefSeq" id="WP_009532946.1">
    <property type="nucleotide sequence ID" value="NZ_JH590862.1"/>
</dbReference>
<dbReference type="Pfam" id="PF13476">
    <property type="entry name" value="AAA_23"/>
    <property type="match status" value="1"/>
</dbReference>
<protein>
    <recommendedName>
        <fullName evidence="3">Rad50/SbcC-type AAA domain-containing protein</fullName>
    </recommendedName>
</protein>
<keyword evidence="2" id="KW-0812">Transmembrane</keyword>
<keyword evidence="5" id="KW-1185">Reference proteome</keyword>
<evidence type="ECO:0000313" key="4">
    <source>
        <dbReference type="EMBL" id="EHO17514.1"/>
    </source>
</evidence>
<dbReference type="InterPro" id="IPR027417">
    <property type="entry name" value="P-loop_NTPase"/>
</dbReference>
<evidence type="ECO:0000256" key="2">
    <source>
        <dbReference type="SAM" id="Phobius"/>
    </source>
</evidence>